<dbReference type="Proteomes" id="UP000688137">
    <property type="component" value="Unassembled WGS sequence"/>
</dbReference>
<dbReference type="InterPro" id="IPR022088">
    <property type="entry name" value="Intraflagellar_transp_cmplxB"/>
</dbReference>
<reference evidence="1" key="1">
    <citation type="submission" date="2021-01" db="EMBL/GenBank/DDBJ databases">
        <authorList>
            <consortium name="Genoscope - CEA"/>
            <person name="William W."/>
        </authorList>
    </citation>
    <scope>NUCLEOTIDE SEQUENCE</scope>
</reference>
<gene>
    <name evidence="1" type="ORF">PPRIM_AZ9-3.1.T1500001</name>
</gene>
<keyword evidence="2" id="KW-1185">Reference proteome</keyword>
<name>A0A8S1Q9M5_PARPR</name>
<evidence type="ECO:0000313" key="2">
    <source>
        <dbReference type="Proteomes" id="UP000688137"/>
    </source>
</evidence>
<evidence type="ECO:0000313" key="1">
    <source>
        <dbReference type="EMBL" id="CAD8112043.1"/>
    </source>
</evidence>
<accession>A0A8S1Q9M5</accession>
<sequence>MQKNDYGFDVDEKLKEIHNKHSDEAIKLKEEDDQEVGCGQEDETNVYQAGARGAKQAAQSVVFQEEKVSLPVAQIPNDYSNLQVGAEVKQLFEFIARYFHFSFKLQLYKVPQIVLDAILKPFIPDYAPETIGLFTLDQSAINQSQIRFTDERNVKVINRGKKYYYLSYKKLTTQRKLQIIDVAEMHKKQQPSSVSYSKLCLILKNQCKSGRQKSKTYSKALNYRVTHMGLQEYCQFLMQFVRCTYLLNQQQQKNHRVFAFFIGVVFRIQKKLTFSTKQ</sequence>
<dbReference type="AlphaFoldDB" id="A0A8S1Q9M5"/>
<organism evidence="1 2">
    <name type="scientific">Paramecium primaurelia</name>
    <dbReference type="NCBI Taxonomy" id="5886"/>
    <lineage>
        <taxon>Eukaryota</taxon>
        <taxon>Sar</taxon>
        <taxon>Alveolata</taxon>
        <taxon>Ciliophora</taxon>
        <taxon>Intramacronucleata</taxon>
        <taxon>Oligohymenophorea</taxon>
        <taxon>Peniculida</taxon>
        <taxon>Parameciidae</taxon>
        <taxon>Paramecium</taxon>
    </lineage>
</organism>
<dbReference type="EMBL" id="CAJJDM010000155">
    <property type="protein sequence ID" value="CAD8112043.1"/>
    <property type="molecule type" value="Genomic_DNA"/>
</dbReference>
<proteinExistence type="predicted"/>
<dbReference type="Pfam" id="PF12317">
    <property type="entry name" value="IFT46_B_C"/>
    <property type="match status" value="1"/>
</dbReference>
<comment type="caution">
    <text evidence="1">The sequence shown here is derived from an EMBL/GenBank/DDBJ whole genome shotgun (WGS) entry which is preliminary data.</text>
</comment>
<protein>
    <submittedName>
        <fullName evidence="1">Uncharacterized protein</fullName>
    </submittedName>
</protein>
<dbReference type="GO" id="GO:0005929">
    <property type="term" value="C:cilium"/>
    <property type="evidence" value="ECO:0007669"/>
    <property type="project" value="GOC"/>
</dbReference>
<dbReference type="GO" id="GO:0042073">
    <property type="term" value="P:intraciliary transport"/>
    <property type="evidence" value="ECO:0007669"/>
    <property type="project" value="InterPro"/>
</dbReference>